<dbReference type="AlphaFoldDB" id="F0XB48"/>
<keyword evidence="3" id="KW-1185">Reference proteome</keyword>
<dbReference type="InterPro" id="IPR036188">
    <property type="entry name" value="FAD/NAD-bd_sf"/>
</dbReference>
<dbReference type="InParanoid" id="F0XB48"/>
<dbReference type="SUPFAM" id="SSF51905">
    <property type="entry name" value="FAD/NAD(P)-binding domain"/>
    <property type="match status" value="1"/>
</dbReference>
<evidence type="ECO:0000256" key="1">
    <source>
        <dbReference type="SAM" id="SignalP"/>
    </source>
</evidence>
<name>F0XB48_GROCL</name>
<proteinExistence type="predicted"/>
<keyword evidence="1" id="KW-0732">Signal</keyword>
<dbReference type="GO" id="GO:0016491">
    <property type="term" value="F:oxidoreductase activity"/>
    <property type="evidence" value="ECO:0007669"/>
    <property type="project" value="TreeGrafter"/>
</dbReference>
<dbReference type="PANTHER" id="PTHR42923:SF26">
    <property type="entry name" value="FMN REDUCTASE LOT6, PUTATIVE (AFU_ORTHOLOGUE AFUA_7G06600)-RELATED"/>
    <property type="match status" value="1"/>
</dbReference>
<dbReference type="RefSeq" id="XP_014174601.1">
    <property type="nucleotide sequence ID" value="XM_014319126.1"/>
</dbReference>
<evidence type="ECO:0000313" key="3">
    <source>
        <dbReference type="Proteomes" id="UP000007796"/>
    </source>
</evidence>
<dbReference type="GeneID" id="25978697"/>
<dbReference type="PANTHER" id="PTHR42923">
    <property type="entry name" value="PROTOPORPHYRINOGEN OXIDASE"/>
    <property type="match status" value="1"/>
</dbReference>
<reference evidence="2 3" key="1">
    <citation type="journal article" date="2011" name="Proc. Natl. Acad. Sci. U.S.A.">
        <title>Genome and transcriptome analyses of the mountain pine beetle-fungal symbiont Grosmannia clavigera, a lodgepole pine pathogen.</title>
        <authorList>
            <person name="DiGuistini S."/>
            <person name="Wang Y."/>
            <person name="Liao N.Y."/>
            <person name="Taylor G."/>
            <person name="Tanguay P."/>
            <person name="Feau N."/>
            <person name="Henrissat B."/>
            <person name="Chan S.K."/>
            <person name="Hesse-Orce U."/>
            <person name="Alamouti S.M."/>
            <person name="Tsui C.K.M."/>
            <person name="Docking R.T."/>
            <person name="Levasseur A."/>
            <person name="Haridas S."/>
            <person name="Robertson G."/>
            <person name="Birol I."/>
            <person name="Holt R.A."/>
            <person name="Marra M.A."/>
            <person name="Hamelin R.C."/>
            <person name="Hirst M."/>
            <person name="Jones S.J.M."/>
            <person name="Bohlmann J."/>
            <person name="Breuil C."/>
        </authorList>
    </citation>
    <scope>NUCLEOTIDE SEQUENCE [LARGE SCALE GENOMIC DNA]</scope>
    <source>
        <strain evidence="3">kw1407 / UAMH 11150</strain>
    </source>
</reference>
<sequence>MYSLKKSAGVSLIATFFIGSVTSSSCGSDQTISRDVVVVGGGASGSHAAVWLRDNGMSVVLVEKDSLLGGHTKYYTDPVSNETLNIGVQAWMQYESAYDFPTRMNVSTSGSMKFTTNTNAFIDFKTGLPVPNYAAPSSTDEYAALGVYLNLLEKYQDMLLPGYDNFPNASSIPEDLSMPFGEFVVKYGIEAAVPQLWDSTDQGLGDTMNVSTMWVMQASTTPEAKALLGTAAAAVPASGRLWDLYESVQNFLGSDVLYSTLVTESTRSDTNVTLKTINTVTGEVTCIEAKRLLMAIQPTPENLLPFDIDASEKAVFSQFQFSTLYAGILRHPSLQVNTSYNDRSAAPGSTNYTVFPVYPQLGFLTYIGGTEDLFHFTAVGTEDYDAERMKALIAQSIDNMIVAGTIPKTDGTLTFSYFADHGKMHPRLTAEVLKTGLIQEQLALQGHRSTWYTGGAFAAPFSTILWEFNKELLPNVIKGM</sequence>
<dbReference type="Gene3D" id="3.30.70.1990">
    <property type="match status" value="1"/>
</dbReference>
<dbReference type="HOGENOM" id="CLU_028280_0_0_1"/>
<protein>
    <submittedName>
        <fullName evidence="2">FAD dependent oxidoreductase superfamily</fullName>
    </submittedName>
</protein>
<dbReference type="PROSITE" id="PS51257">
    <property type="entry name" value="PROKAR_LIPOPROTEIN"/>
    <property type="match status" value="1"/>
</dbReference>
<feature type="chain" id="PRO_5003262001" evidence="1">
    <location>
        <begin position="24"/>
        <end position="480"/>
    </location>
</feature>
<dbReference type="OrthoDB" id="68575at2759"/>
<evidence type="ECO:0000313" key="2">
    <source>
        <dbReference type="EMBL" id="EFX05119.1"/>
    </source>
</evidence>
<dbReference type="EMBL" id="GL629756">
    <property type="protein sequence ID" value="EFX05119.1"/>
    <property type="molecule type" value="Genomic_DNA"/>
</dbReference>
<dbReference type="Gene3D" id="3.50.50.60">
    <property type="entry name" value="FAD/NAD(P)-binding domain"/>
    <property type="match status" value="1"/>
</dbReference>
<dbReference type="Proteomes" id="UP000007796">
    <property type="component" value="Unassembled WGS sequence"/>
</dbReference>
<dbReference type="Gene3D" id="1.10.405.20">
    <property type="match status" value="1"/>
</dbReference>
<dbReference type="eggNOG" id="ENOG502SIR2">
    <property type="taxonomic scope" value="Eukaryota"/>
</dbReference>
<dbReference type="Pfam" id="PF13450">
    <property type="entry name" value="NAD_binding_8"/>
    <property type="match status" value="1"/>
</dbReference>
<feature type="signal peptide" evidence="1">
    <location>
        <begin position="1"/>
        <end position="23"/>
    </location>
</feature>
<gene>
    <name evidence="2" type="ORF">CMQ_5381</name>
</gene>
<accession>F0XB48</accession>
<dbReference type="InterPro" id="IPR050464">
    <property type="entry name" value="Zeta_carotene_desat/Oxidored"/>
</dbReference>
<organism evidence="3">
    <name type="scientific">Grosmannia clavigera (strain kw1407 / UAMH 11150)</name>
    <name type="common">Blue stain fungus</name>
    <name type="synonym">Graphiocladiella clavigera</name>
    <dbReference type="NCBI Taxonomy" id="655863"/>
    <lineage>
        <taxon>Eukaryota</taxon>
        <taxon>Fungi</taxon>
        <taxon>Dikarya</taxon>
        <taxon>Ascomycota</taxon>
        <taxon>Pezizomycotina</taxon>
        <taxon>Sordariomycetes</taxon>
        <taxon>Sordariomycetidae</taxon>
        <taxon>Ophiostomatales</taxon>
        <taxon>Ophiostomataceae</taxon>
        <taxon>Leptographium</taxon>
    </lineage>
</organism>